<dbReference type="GO" id="GO:0005634">
    <property type="term" value="C:nucleus"/>
    <property type="evidence" value="ECO:0007669"/>
    <property type="project" value="TreeGrafter"/>
</dbReference>
<proteinExistence type="predicted"/>
<dbReference type="AlphaFoldDB" id="A0A2C9JRC0"/>
<dbReference type="PANTHER" id="PTHR11949:SF17">
    <property type="entry name" value="IRF TRYPTOPHAN PENTAD REPEAT DOMAIN-CONTAINING PROTEIN"/>
    <property type="match status" value="1"/>
</dbReference>
<feature type="compositionally biased region" description="Low complexity" evidence="1">
    <location>
        <begin position="386"/>
        <end position="400"/>
    </location>
</feature>
<dbReference type="OrthoDB" id="6538197at2759"/>
<feature type="region of interest" description="Disordered" evidence="1">
    <location>
        <begin position="457"/>
        <end position="477"/>
    </location>
</feature>
<dbReference type="GO" id="GO:0000981">
    <property type="term" value="F:DNA-binding transcription factor activity, RNA polymerase II-specific"/>
    <property type="evidence" value="ECO:0007669"/>
    <property type="project" value="TreeGrafter"/>
</dbReference>
<dbReference type="GO" id="GO:0002376">
    <property type="term" value="P:immune system process"/>
    <property type="evidence" value="ECO:0007669"/>
    <property type="project" value="TreeGrafter"/>
</dbReference>
<dbReference type="GO" id="GO:0000978">
    <property type="term" value="F:RNA polymerase II cis-regulatory region sequence-specific DNA binding"/>
    <property type="evidence" value="ECO:0007669"/>
    <property type="project" value="TreeGrafter"/>
</dbReference>
<evidence type="ECO:0000313" key="4">
    <source>
        <dbReference type="Proteomes" id="UP000076420"/>
    </source>
</evidence>
<protein>
    <recommendedName>
        <fullName evidence="2">IRF tryptophan pentad repeat domain-containing protein</fullName>
    </recommendedName>
</protein>
<dbReference type="STRING" id="6526.A0A2C9JRC0"/>
<feature type="region of interest" description="Disordered" evidence="1">
    <location>
        <begin position="1055"/>
        <end position="1076"/>
    </location>
</feature>
<dbReference type="PROSITE" id="PS51507">
    <property type="entry name" value="IRF_2"/>
    <property type="match status" value="1"/>
</dbReference>
<dbReference type="VEuPathDB" id="VectorBase:BGLAX_045943"/>
<name>A0A2C9JRC0_BIOGL</name>
<evidence type="ECO:0000259" key="2">
    <source>
        <dbReference type="PROSITE" id="PS51507"/>
    </source>
</evidence>
<evidence type="ECO:0000256" key="1">
    <source>
        <dbReference type="SAM" id="MobiDB-lite"/>
    </source>
</evidence>
<feature type="domain" description="IRF tryptophan pentad repeat" evidence="2">
    <location>
        <begin position="56"/>
        <end position="163"/>
    </location>
</feature>
<feature type="region of interest" description="Disordered" evidence="1">
    <location>
        <begin position="1003"/>
        <end position="1028"/>
    </location>
</feature>
<dbReference type="Pfam" id="PF00605">
    <property type="entry name" value="IRF"/>
    <property type="match status" value="1"/>
</dbReference>
<dbReference type="Gene3D" id="1.10.10.10">
    <property type="entry name" value="Winged helix-like DNA-binding domain superfamily/Winged helix DNA-binding domain"/>
    <property type="match status" value="1"/>
</dbReference>
<sequence length="1076" mass="117445">MDLDTANSIEVITVSTISTPGTSGKKVVPLQIGYKFPLIDNAETGKLRRPVRPIDRQRMRPWLMELLDLGNVFGLKWTNRHQGVFQISWRHASRLGWNLETDGDVFERWARHTGIYREGDPPEPKRWKANFRCALHSLHDVVELTSALERKGRNACRTYRFLHSSDQQSIFRKKAKSRKAKEQCEKSYEKIACDEPQTGPMDSASSEECVSESESDWSHEDKVIVQKLNVKMEIPEEEYGLHHDHDYSAGPDKTQKTIVLRQGVGSIMLQKEILSAPDDPESDKSLLISNLDQLASAAMSSAGMDEAQVLNDKKDKKVIGQKVETDLVDNISLVIDIPDTKLQCLPSDKFDKTNIARKRKVSSDESMLDFSSGTKKGSKKKPLNIVSSTLPSTPSTVSVLRSGSPKILCRRSKRNSSKNDKSAEPTEILVTTSASTEPLMSSCLLLLEAATRLDNAEKNGRSGHSQTDNSSQEEVEVEIAETLKVSSEGDAQIDNPGNETHGPATPIRRLFIKQGTQIKTVENLQSNWKQTVFKEATVGTPIPSEGKLVVSEAKGLFSGSCINSTIKGLFSGSSIKPNAEAKVIMKGKTKDLIQTQPTKNKYFAMPRCGDAEQKFLEESATVPDTTVKATSDKYVVIERNLKPAALQTTRTSEIPLVLENSSSLKDAFKEQENSDRKLHGQPLVAANNTSQGALFQANVYSILSSLNNSEASGPNANSKILITSPLPSNTLTLSPVAGLNTPVLLNTSYNFQSQTQPDGQGNSLGAGLGKSHALVMCGVGKDTLNDLKLHVVPVSVGKVPSLQSHTSISTSSTTMTQNNISSSLSSPAFINTHANSTLLLLPSISSVQAKVKPEPHPAACPVPHAQLLNVDNEKAQALPVSLGVKCLTNQSDSKQVLVMRSNREDEVKQEMTYESDCGQVNADITSSVKVESLDICKESKDLTNPGASSSSTCCSSQAINCKQVVETQSLKTEDVGSTHNSGDKVKPLSEICKRYLSQLFSTLDNQSSESEDSDSVSDVPRQDQDHSQTSVNCTVEYFVGDTCIQFEVSQQSHASELESLESDELSDLTPSVILHN</sequence>
<organism evidence="3 4">
    <name type="scientific">Biomphalaria glabrata</name>
    <name type="common">Bloodfluke planorb</name>
    <name type="synonym">Freshwater snail</name>
    <dbReference type="NCBI Taxonomy" id="6526"/>
    <lineage>
        <taxon>Eukaryota</taxon>
        <taxon>Metazoa</taxon>
        <taxon>Spiralia</taxon>
        <taxon>Lophotrochozoa</taxon>
        <taxon>Mollusca</taxon>
        <taxon>Gastropoda</taxon>
        <taxon>Heterobranchia</taxon>
        <taxon>Euthyneura</taxon>
        <taxon>Panpulmonata</taxon>
        <taxon>Hygrophila</taxon>
        <taxon>Lymnaeoidea</taxon>
        <taxon>Planorbidae</taxon>
        <taxon>Biomphalaria</taxon>
    </lineage>
</organism>
<dbReference type="KEGG" id="bgt:106064756"/>
<dbReference type="InterPro" id="IPR001346">
    <property type="entry name" value="Interferon_reg_fact_DNA-bd_dom"/>
</dbReference>
<dbReference type="SUPFAM" id="SSF46785">
    <property type="entry name" value="Winged helix' DNA-binding domain"/>
    <property type="match status" value="1"/>
</dbReference>
<dbReference type="EnsemblMetazoa" id="BGLB006800-RB">
    <property type="protein sequence ID" value="BGLB006800-PB"/>
    <property type="gene ID" value="BGLB006800"/>
</dbReference>
<feature type="region of interest" description="Disordered" evidence="1">
    <location>
        <begin position="194"/>
        <end position="213"/>
    </location>
</feature>
<reference evidence="3" key="1">
    <citation type="submission" date="2020-05" db="UniProtKB">
        <authorList>
            <consortium name="EnsemblMetazoa"/>
        </authorList>
    </citation>
    <scope>IDENTIFICATION</scope>
    <source>
        <strain evidence="3">BB02</strain>
    </source>
</reference>
<dbReference type="InterPro" id="IPR036388">
    <property type="entry name" value="WH-like_DNA-bd_sf"/>
</dbReference>
<dbReference type="SMART" id="SM00348">
    <property type="entry name" value="IRF"/>
    <property type="match status" value="1"/>
</dbReference>
<dbReference type="InterPro" id="IPR036390">
    <property type="entry name" value="WH_DNA-bd_sf"/>
</dbReference>
<evidence type="ECO:0000313" key="3">
    <source>
        <dbReference type="EnsemblMetazoa" id="BGLB006800-PC"/>
    </source>
</evidence>
<dbReference type="CDD" id="cd00103">
    <property type="entry name" value="IRF"/>
    <property type="match status" value="1"/>
</dbReference>
<dbReference type="VEuPathDB" id="VectorBase:BGLB006800"/>
<feature type="region of interest" description="Disordered" evidence="1">
    <location>
        <begin position="361"/>
        <end position="427"/>
    </location>
</feature>
<dbReference type="PRINTS" id="PR00267">
    <property type="entry name" value="INTFRNREGFCT"/>
</dbReference>
<accession>A0A2C9JRC0</accession>
<dbReference type="EnsemblMetazoa" id="BGLB006800-RC">
    <property type="protein sequence ID" value="BGLB006800-PC"/>
    <property type="gene ID" value="BGLB006800"/>
</dbReference>
<dbReference type="Proteomes" id="UP000076420">
    <property type="component" value="Unassembled WGS sequence"/>
</dbReference>
<gene>
    <name evidence="3" type="primary">106064756</name>
</gene>
<dbReference type="PANTHER" id="PTHR11949">
    <property type="entry name" value="INTERFERON REGULATORY FACTOR"/>
    <property type="match status" value="1"/>
</dbReference>